<comment type="subunit">
    <text evidence="10">Probably interacts with PlsX.</text>
</comment>
<organism evidence="11 12">
    <name type="scientific">Roseibium polysiphoniae</name>
    <dbReference type="NCBI Taxonomy" id="2571221"/>
    <lineage>
        <taxon>Bacteria</taxon>
        <taxon>Pseudomonadati</taxon>
        <taxon>Pseudomonadota</taxon>
        <taxon>Alphaproteobacteria</taxon>
        <taxon>Hyphomicrobiales</taxon>
        <taxon>Stappiaceae</taxon>
        <taxon>Roseibium</taxon>
    </lineage>
</organism>
<dbReference type="InterPro" id="IPR003811">
    <property type="entry name" value="G3P_acylTferase_PlsY"/>
</dbReference>
<evidence type="ECO:0000256" key="5">
    <source>
        <dbReference type="ARBA" id="ARBA00022989"/>
    </source>
</evidence>
<protein>
    <recommendedName>
        <fullName evidence="10">Glycerol-3-phosphate acyltransferase</fullName>
    </recommendedName>
    <alternativeName>
        <fullName evidence="10">Acyl-PO4 G3P acyltransferase</fullName>
    </alternativeName>
    <alternativeName>
        <fullName evidence="10">Acyl-phosphate--glycerol-3-phosphate acyltransferase</fullName>
    </alternativeName>
    <alternativeName>
        <fullName evidence="10">G3P acyltransferase</fullName>
        <shortName evidence="10">GPAT</shortName>
        <ecNumber evidence="10">2.3.1.275</ecNumber>
    </alternativeName>
    <alternativeName>
        <fullName evidence="10">Lysophosphatidic acid synthase</fullName>
        <shortName evidence="10">LPA synthase</shortName>
    </alternativeName>
</protein>
<accession>A0ABR9C6H1</accession>
<feature type="transmembrane region" description="Helical" evidence="10">
    <location>
        <begin position="92"/>
        <end position="113"/>
    </location>
</feature>
<dbReference type="SMART" id="SM01207">
    <property type="entry name" value="G3P_acyltransf"/>
    <property type="match status" value="1"/>
</dbReference>
<evidence type="ECO:0000256" key="7">
    <source>
        <dbReference type="ARBA" id="ARBA00023136"/>
    </source>
</evidence>
<feature type="transmembrane region" description="Helical" evidence="10">
    <location>
        <begin position="120"/>
        <end position="144"/>
    </location>
</feature>
<feature type="transmembrane region" description="Helical" evidence="10">
    <location>
        <begin position="164"/>
        <end position="187"/>
    </location>
</feature>
<dbReference type="EMBL" id="JACYXJ010000002">
    <property type="protein sequence ID" value="MBD8875514.1"/>
    <property type="molecule type" value="Genomic_DNA"/>
</dbReference>
<dbReference type="HAMAP" id="MF_01043">
    <property type="entry name" value="PlsY"/>
    <property type="match status" value="1"/>
</dbReference>
<evidence type="ECO:0000256" key="2">
    <source>
        <dbReference type="ARBA" id="ARBA00022516"/>
    </source>
</evidence>
<dbReference type="Pfam" id="PF02660">
    <property type="entry name" value="G3P_acyltransf"/>
    <property type="match status" value="1"/>
</dbReference>
<dbReference type="EC" id="2.3.1.275" evidence="10"/>
<sequence length="218" mass="22657">MGDYGVGVVILMMMVSVVIVAGYLIGSIPFGYIFARLAGHGDIRQLGSGHTGTTNVLLVTGSKPLAALTFLFDAAKGAFAVYISLGEQPSDLPVVFFGLSAFLGHLFPIWLSFKGGQGAAVLFGMAMCLAWPIGLISAAIWLAVTALLQSAVLATFTASLVSAILFGFTAHPQFALIFAIAAAVLGLRHRTELCTLLKAKILKSDPSAKPGQAEGKGD</sequence>
<evidence type="ECO:0000256" key="8">
    <source>
        <dbReference type="ARBA" id="ARBA00023209"/>
    </source>
</evidence>
<keyword evidence="3 10" id="KW-0808">Transferase</keyword>
<evidence type="ECO:0000256" key="6">
    <source>
        <dbReference type="ARBA" id="ARBA00023098"/>
    </source>
</evidence>
<evidence type="ECO:0000256" key="9">
    <source>
        <dbReference type="ARBA" id="ARBA00023264"/>
    </source>
</evidence>
<keyword evidence="7 10" id="KW-0472">Membrane</keyword>
<dbReference type="Proteomes" id="UP000615687">
    <property type="component" value="Unassembled WGS sequence"/>
</dbReference>
<evidence type="ECO:0000256" key="10">
    <source>
        <dbReference type="HAMAP-Rule" id="MF_01043"/>
    </source>
</evidence>
<comment type="catalytic activity">
    <reaction evidence="10">
        <text>an acyl phosphate + sn-glycerol 3-phosphate = a 1-acyl-sn-glycero-3-phosphate + phosphate</text>
        <dbReference type="Rhea" id="RHEA:34075"/>
        <dbReference type="ChEBI" id="CHEBI:43474"/>
        <dbReference type="ChEBI" id="CHEBI:57597"/>
        <dbReference type="ChEBI" id="CHEBI:57970"/>
        <dbReference type="ChEBI" id="CHEBI:59918"/>
        <dbReference type="EC" id="2.3.1.275"/>
    </reaction>
</comment>
<keyword evidence="4 10" id="KW-0812">Transmembrane</keyword>
<dbReference type="PANTHER" id="PTHR30309">
    <property type="entry name" value="INNER MEMBRANE PROTEIN YGIH"/>
    <property type="match status" value="1"/>
</dbReference>
<name>A0ABR9C6H1_9HYPH</name>
<evidence type="ECO:0000313" key="12">
    <source>
        <dbReference type="Proteomes" id="UP000615687"/>
    </source>
</evidence>
<evidence type="ECO:0000313" key="11">
    <source>
        <dbReference type="EMBL" id="MBD8875514.1"/>
    </source>
</evidence>
<comment type="similarity">
    <text evidence="10">Belongs to the PlsY family.</text>
</comment>
<evidence type="ECO:0000256" key="1">
    <source>
        <dbReference type="ARBA" id="ARBA00022475"/>
    </source>
</evidence>
<keyword evidence="6 10" id="KW-0443">Lipid metabolism</keyword>
<proteinExistence type="inferred from homology"/>
<comment type="subcellular location">
    <subcellularLocation>
        <location evidence="10">Cell membrane</location>
        <topology evidence="10">Multi-pass membrane protein</topology>
    </subcellularLocation>
</comment>
<dbReference type="GO" id="GO:0016746">
    <property type="term" value="F:acyltransferase activity"/>
    <property type="evidence" value="ECO:0007669"/>
    <property type="project" value="UniProtKB-KW"/>
</dbReference>
<keyword evidence="9 10" id="KW-1208">Phospholipid metabolism</keyword>
<comment type="caution">
    <text evidence="11">The sequence shown here is derived from an EMBL/GenBank/DDBJ whole genome shotgun (WGS) entry which is preliminary data.</text>
</comment>
<keyword evidence="12" id="KW-1185">Reference proteome</keyword>
<evidence type="ECO:0000256" key="3">
    <source>
        <dbReference type="ARBA" id="ARBA00022679"/>
    </source>
</evidence>
<dbReference type="PANTHER" id="PTHR30309:SF0">
    <property type="entry name" value="GLYCEROL-3-PHOSPHATE ACYLTRANSFERASE-RELATED"/>
    <property type="match status" value="1"/>
</dbReference>
<keyword evidence="8 10" id="KW-0594">Phospholipid biosynthesis</keyword>
<reference evidence="11 12" key="1">
    <citation type="submission" date="2020-09" db="EMBL/GenBank/DDBJ databases">
        <title>The genome sequence of type strain Labrenzia polysiphoniae KACC 19711.</title>
        <authorList>
            <person name="Liu Y."/>
        </authorList>
    </citation>
    <scope>NUCLEOTIDE SEQUENCE [LARGE SCALE GENOMIC DNA]</scope>
    <source>
        <strain evidence="11 12">KACC 19711</strain>
    </source>
</reference>
<keyword evidence="2 10" id="KW-0444">Lipid biosynthesis</keyword>
<comment type="function">
    <text evidence="10">Catalyzes the transfer of an acyl group from acyl-phosphate (acyl-PO(4)) to glycerol-3-phosphate (G3P) to form lysophosphatidic acid (LPA). This enzyme utilizes acyl-phosphate as fatty acyl donor, but not acyl-CoA or acyl-ACP.</text>
</comment>
<keyword evidence="5 10" id="KW-1133">Transmembrane helix</keyword>
<evidence type="ECO:0000256" key="4">
    <source>
        <dbReference type="ARBA" id="ARBA00022692"/>
    </source>
</evidence>
<dbReference type="RefSeq" id="WP_192107698.1">
    <property type="nucleotide sequence ID" value="NZ_JACYXJ010000002.1"/>
</dbReference>
<comment type="pathway">
    <text evidence="10">Lipid metabolism; phospholipid metabolism.</text>
</comment>
<gene>
    <name evidence="10" type="primary">plsY</name>
    <name evidence="11" type="ORF">IG617_04340</name>
</gene>
<feature type="transmembrane region" description="Helical" evidence="10">
    <location>
        <begin position="6"/>
        <end position="35"/>
    </location>
</feature>
<keyword evidence="1 10" id="KW-1003">Cell membrane</keyword>
<keyword evidence="11" id="KW-0012">Acyltransferase</keyword>